<dbReference type="AlphaFoldDB" id="A0A2P2QIK8"/>
<organism evidence="1">
    <name type="scientific">Rhizophora mucronata</name>
    <name type="common">Asiatic mangrove</name>
    <dbReference type="NCBI Taxonomy" id="61149"/>
    <lineage>
        <taxon>Eukaryota</taxon>
        <taxon>Viridiplantae</taxon>
        <taxon>Streptophyta</taxon>
        <taxon>Embryophyta</taxon>
        <taxon>Tracheophyta</taxon>
        <taxon>Spermatophyta</taxon>
        <taxon>Magnoliopsida</taxon>
        <taxon>eudicotyledons</taxon>
        <taxon>Gunneridae</taxon>
        <taxon>Pentapetalae</taxon>
        <taxon>rosids</taxon>
        <taxon>fabids</taxon>
        <taxon>Malpighiales</taxon>
        <taxon>Rhizophoraceae</taxon>
        <taxon>Rhizophora</taxon>
    </lineage>
</organism>
<accession>A0A2P2QIK8</accession>
<dbReference type="EMBL" id="GGEC01086260">
    <property type="protein sequence ID" value="MBX66744.1"/>
    <property type="molecule type" value="Transcribed_RNA"/>
</dbReference>
<name>A0A2P2QIK8_RHIMU</name>
<protein>
    <submittedName>
        <fullName evidence="1">Uncharacterized protein</fullName>
    </submittedName>
</protein>
<sequence length="66" mass="7169">MSVKASVQPYSTCGLNTSSSIILSPLEHSAATVDSFCSHYFTASDTSIHSLIRLKNTENRPLKEVP</sequence>
<evidence type="ECO:0000313" key="1">
    <source>
        <dbReference type="EMBL" id="MBX66744.1"/>
    </source>
</evidence>
<proteinExistence type="predicted"/>
<reference evidence="1" key="1">
    <citation type="submission" date="2018-02" db="EMBL/GenBank/DDBJ databases">
        <title>Rhizophora mucronata_Transcriptome.</title>
        <authorList>
            <person name="Meera S.P."/>
            <person name="Sreeshan A."/>
            <person name="Augustine A."/>
        </authorList>
    </citation>
    <scope>NUCLEOTIDE SEQUENCE</scope>
    <source>
        <tissue evidence="1">Leaf</tissue>
    </source>
</reference>